<name>A0A9N7YFZ9_PLEPL</name>
<dbReference type="Proteomes" id="UP001153269">
    <property type="component" value="Unassembled WGS sequence"/>
</dbReference>
<dbReference type="AlphaFoldDB" id="A0A9N7YFZ9"/>
<evidence type="ECO:0000313" key="2">
    <source>
        <dbReference type="EMBL" id="CAB1422869.1"/>
    </source>
</evidence>
<keyword evidence="3" id="KW-1185">Reference proteome</keyword>
<evidence type="ECO:0000256" key="1">
    <source>
        <dbReference type="SAM" id="MobiDB-lite"/>
    </source>
</evidence>
<accession>A0A9N7YFZ9</accession>
<proteinExistence type="predicted"/>
<organism evidence="2 3">
    <name type="scientific">Pleuronectes platessa</name>
    <name type="common">European plaice</name>
    <dbReference type="NCBI Taxonomy" id="8262"/>
    <lineage>
        <taxon>Eukaryota</taxon>
        <taxon>Metazoa</taxon>
        <taxon>Chordata</taxon>
        <taxon>Craniata</taxon>
        <taxon>Vertebrata</taxon>
        <taxon>Euteleostomi</taxon>
        <taxon>Actinopterygii</taxon>
        <taxon>Neopterygii</taxon>
        <taxon>Teleostei</taxon>
        <taxon>Neoteleostei</taxon>
        <taxon>Acanthomorphata</taxon>
        <taxon>Carangaria</taxon>
        <taxon>Pleuronectiformes</taxon>
        <taxon>Pleuronectoidei</taxon>
        <taxon>Pleuronectidae</taxon>
        <taxon>Pleuronectes</taxon>
    </lineage>
</organism>
<dbReference type="EMBL" id="CADEAL010000617">
    <property type="protein sequence ID" value="CAB1422869.1"/>
    <property type="molecule type" value="Genomic_DNA"/>
</dbReference>
<feature type="compositionally biased region" description="Basic and acidic residues" evidence="1">
    <location>
        <begin position="175"/>
        <end position="187"/>
    </location>
</feature>
<comment type="caution">
    <text evidence="2">The sequence shown here is derived from an EMBL/GenBank/DDBJ whole genome shotgun (WGS) entry which is preliminary data.</text>
</comment>
<gene>
    <name evidence="2" type="ORF">PLEPLA_LOCUS10787</name>
</gene>
<evidence type="ECO:0000313" key="3">
    <source>
        <dbReference type="Proteomes" id="UP001153269"/>
    </source>
</evidence>
<protein>
    <submittedName>
        <fullName evidence="2">Uncharacterized protein</fullName>
    </submittedName>
</protein>
<feature type="region of interest" description="Disordered" evidence="1">
    <location>
        <begin position="135"/>
        <end position="187"/>
    </location>
</feature>
<sequence>MTCRVEASDGIEQRQVKALRTREDTVGGNRLVAPVQRRRSVPFNKPLDALVSCFKEEVRREADEEERNAAVQLLVDLFGLDIELKHQRGPAEQSAMELRKHRFRFPAAPPALCSLDGGAAGRPSRKLLGVQRLHRFPGDPSLHEDPPHRLYPGALPQSPGTEWGAPRDFSVYGLDDERQDRGKLLGA</sequence>
<reference evidence="2" key="1">
    <citation type="submission" date="2020-03" db="EMBL/GenBank/DDBJ databases">
        <authorList>
            <person name="Weist P."/>
        </authorList>
    </citation>
    <scope>NUCLEOTIDE SEQUENCE</scope>
</reference>